<dbReference type="RefSeq" id="WP_220204082.1">
    <property type="nucleotide sequence ID" value="NZ_BNJK01000001.1"/>
</dbReference>
<sequence length="236" mass="26463">MPEPREATTEQLSYVIHSMLLAHQTGILKVERSFGNIIEEGTIIFINGQVVQAAASQYRGAEASIDQLRGVEALNRLSEWGFCRFIFFQTSVEELSQISQRLLASPHTSPTPPPQLSPTPTPHTPPPNFRPGNERRADTRPLSSVTRPIPIVTGQMPVVNTPAPMGIPYRLQEGPAALQYIEQMKLSRTHRRLFLLIDGKRPAPDLAHLMGKAPEEVYRLLYELERAGLIKRTETR</sequence>
<reference evidence="2" key="1">
    <citation type="submission" date="2020-10" db="EMBL/GenBank/DDBJ databases">
        <title>Taxonomic study of unclassified bacteria belonging to the class Ktedonobacteria.</title>
        <authorList>
            <person name="Yabe S."/>
            <person name="Wang C.M."/>
            <person name="Zheng Y."/>
            <person name="Sakai Y."/>
            <person name="Cavaletti L."/>
            <person name="Monciardini P."/>
            <person name="Donadio S."/>
        </authorList>
    </citation>
    <scope>NUCLEOTIDE SEQUENCE</scope>
    <source>
        <strain evidence="2">ID150040</strain>
    </source>
</reference>
<feature type="region of interest" description="Disordered" evidence="1">
    <location>
        <begin position="104"/>
        <end position="143"/>
    </location>
</feature>
<comment type="caution">
    <text evidence="2">The sequence shown here is derived from an EMBL/GenBank/DDBJ whole genome shotgun (WGS) entry which is preliminary data.</text>
</comment>
<dbReference type="InterPro" id="IPR036390">
    <property type="entry name" value="WH_DNA-bd_sf"/>
</dbReference>
<proteinExistence type="predicted"/>
<dbReference type="EMBL" id="BNJK01000001">
    <property type="protein sequence ID" value="GHO93291.1"/>
    <property type="molecule type" value="Genomic_DNA"/>
</dbReference>
<organism evidence="2 3">
    <name type="scientific">Reticulibacter mediterranei</name>
    <dbReference type="NCBI Taxonomy" id="2778369"/>
    <lineage>
        <taxon>Bacteria</taxon>
        <taxon>Bacillati</taxon>
        <taxon>Chloroflexota</taxon>
        <taxon>Ktedonobacteria</taxon>
        <taxon>Ktedonobacterales</taxon>
        <taxon>Reticulibacteraceae</taxon>
        <taxon>Reticulibacter</taxon>
    </lineage>
</organism>
<dbReference type="Proteomes" id="UP000597444">
    <property type="component" value="Unassembled WGS sequence"/>
</dbReference>
<accession>A0A8J3IPZ3</accession>
<keyword evidence="3" id="KW-1185">Reference proteome</keyword>
<evidence type="ECO:0000256" key="1">
    <source>
        <dbReference type="SAM" id="MobiDB-lite"/>
    </source>
</evidence>
<feature type="compositionally biased region" description="Pro residues" evidence="1">
    <location>
        <begin position="109"/>
        <end position="129"/>
    </location>
</feature>
<evidence type="ECO:0008006" key="4">
    <source>
        <dbReference type="Google" id="ProtNLM"/>
    </source>
</evidence>
<evidence type="ECO:0000313" key="3">
    <source>
        <dbReference type="Proteomes" id="UP000597444"/>
    </source>
</evidence>
<gene>
    <name evidence="2" type="ORF">KSF_033390</name>
</gene>
<evidence type="ECO:0000313" key="2">
    <source>
        <dbReference type="EMBL" id="GHO93291.1"/>
    </source>
</evidence>
<protein>
    <recommendedName>
        <fullName evidence="4">DUF4388 domain-containing protein</fullName>
    </recommendedName>
</protein>
<name>A0A8J3IPZ3_9CHLR</name>
<dbReference type="AlphaFoldDB" id="A0A8J3IPZ3"/>
<dbReference type="SUPFAM" id="SSF46785">
    <property type="entry name" value="Winged helix' DNA-binding domain"/>
    <property type="match status" value="1"/>
</dbReference>